<evidence type="ECO:0000313" key="1">
    <source>
        <dbReference type="EMBL" id="AOS45896.1"/>
    </source>
</evidence>
<proteinExistence type="predicted"/>
<keyword evidence="2" id="KW-1185">Reference proteome</keyword>
<organism evidence="1 2">
    <name type="scientific">Lacunisphaera limnophila</name>
    <dbReference type="NCBI Taxonomy" id="1838286"/>
    <lineage>
        <taxon>Bacteria</taxon>
        <taxon>Pseudomonadati</taxon>
        <taxon>Verrucomicrobiota</taxon>
        <taxon>Opitutia</taxon>
        <taxon>Opitutales</taxon>
        <taxon>Opitutaceae</taxon>
        <taxon>Lacunisphaera</taxon>
    </lineage>
</organism>
<reference evidence="1 2" key="1">
    <citation type="submission" date="2016-06" db="EMBL/GenBank/DDBJ databases">
        <title>Three novel species with peptidoglycan cell walls form the new genus Lacunisphaera gen. nov. in the family Opitutaceae of the verrucomicrobial subdivision 4.</title>
        <authorList>
            <person name="Rast P."/>
            <person name="Gloeckner I."/>
            <person name="Jogler M."/>
            <person name="Boedeker C."/>
            <person name="Jeske O."/>
            <person name="Wiegand S."/>
            <person name="Reinhardt R."/>
            <person name="Schumann P."/>
            <person name="Rohde M."/>
            <person name="Spring S."/>
            <person name="Gloeckner F.O."/>
            <person name="Jogler C."/>
        </authorList>
    </citation>
    <scope>NUCLEOTIDE SEQUENCE [LARGE SCALE GENOMIC DNA]</scope>
    <source>
        <strain evidence="1 2">IG16b</strain>
    </source>
</reference>
<sequence>MKSPDGSNRIMRIVAERRARQKTTYWDLASAKLAWMVSRRHDAVGQKGFLLPGRDTARLSHVQRQ</sequence>
<dbReference type="AlphaFoldDB" id="A0A1D8AYD1"/>
<name>A0A1D8AYD1_9BACT</name>
<dbReference type="Proteomes" id="UP000095228">
    <property type="component" value="Chromosome"/>
</dbReference>
<gene>
    <name evidence="1" type="ORF">Verru16b_02987</name>
</gene>
<accession>A0A1D8AYD1</accession>
<dbReference type="KEGG" id="obg:Verru16b_02987"/>
<protein>
    <submittedName>
        <fullName evidence="1">Uncharacterized protein</fullName>
    </submittedName>
</protein>
<dbReference type="EMBL" id="CP016094">
    <property type="protein sequence ID" value="AOS45896.1"/>
    <property type="molecule type" value="Genomic_DNA"/>
</dbReference>
<evidence type="ECO:0000313" key="2">
    <source>
        <dbReference type="Proteomes" id="UP000095228"/>
    </source>
</evidence>
<dbReference type="STRING" id="1838286.Verru16b_02987"/>